<feature type="domain" description="RNase III" evidence="8">
    <location>
        <begin position="1294"/>
        <end position="1498"/>
    </location>
</feature>
<feature type="domain" description="Helicase C-terminal" evidence="10">
    <location>
        <begin position="388"/>
        <end position="563"/>
    </location>
</feature>
<feature type="region of interest" description="Disordered" evidence="7">
    <location>
        <begin position="960"/>
        <end position="980"/>
    </location>
</feature>
<feature type="region of interest" description="Disordered" evidence="7">
    <location>
        <begin position="1"/>
        <end position="20"/>
    </location>
</feature>
<evidence type="ECO:0000256" key="3">
    <source>
        <dbReference type="ARBA" id="ARBA00022801"/>
    </source>
</evidence>
<evidence type="ECO:0000256" key="7">
    <source>
        <dbReference type="SAM" id="MobiDB-lite"/>
    </source>
</evidence>
<evidence type="ECO:0000313" key="13">
    <source>
        <dbReference type="Proteomes" id="UP000284842"/>
    </source>
</evidence>
<organism evidence="12 13">
    <name type="scientific">Panaeolus cyanescens</name>
    <dbReference type="NCBI Taxonomy" id="181874"/>
    <lineage>
        <taxon>Eukaryota</taxon>
        <taxon>Fungi</taxon>
        <taxon>Dikarya</taxon>
        <taxon>Basidiomycota</taxon>
        <taxon>Agaricomycotina</taxon>
        <taxon>Agaricomycetes</taxon>
        <taxon>Agaricomycetidae</taxon>
        <taxon>Agaricales</taxon>
        <taxon>Agaricineae</taxon>
        <taxon>Galeropsidaceae</taxon>
        <taxon>Panaeolus</taxon>
    </lineage>
</organism>
<dbReference type="InterPro" id="IPR027417">
    <property type="entry name" value="P-loop_NTPase"/>
</dbReference>
<dbReference type="InterPro" id="IPR038248">
    <property type="entry name" value="Dicer_dimer_sf"/>
</dbReference>
<dbReference type="InterPro" id="IPR036389">
    <property type="entry name" value="RNase_III_sf"/>
</dbReference>
<dbReference type="OrthoDB" id="416741at2759"/>
<keyword evidence="1" id="KW-0677">Repeat</keyword>
<evidence type="ECO:0000259" key="9">
    <source>
        <dbReference type="PROSITE" id="PS51192"/>
    </source>
</evidence>
<feature type="compositionally biased region" description="Basic and acidic residues" evidence="7">
    <location>
        <begin position="963"/>
        <end position="972"/>
    </location>
</feature>
<reference evidence="12 13" key="1">
    <citation type="journal article" date="2018" name="Evol. Lett.">
        <title>Horizontal gene cluster transfer increased hallucinogenic mushroom diversity.</title>
        <authorList>
            <person name="Reynolds H.T."/>
            <person name="Vijayakumar V."/>
            <person name="Gluck-Thaler E."/>
            <person name="Korotkin H.B."/>
            <person name="Matheny P.B."/>
            <person name="Slot J.C."/>
        </authorList>
    </citation>
    <scope>NUCLEOTIDE SEQUENCE [LARGE SCALE GENOMIC DNA]</scope>
    <source>
        <strain evidence="12 13">2629</strain>
    </source>
</reference>
<evidence type="ECO:0000259" key="8">
    <source>
        <dbReference type="PROSITE" id="PS50142"/>
    </source>
</evidence>
<dbReference type="InterPro" id="IPR005034">
    <property type="entry name" value="Dicer_dimerisation"/>
</dbReference>
<evidence type="ECO:0000259" key="10">
    <source>
        <dbReference type="PROSITE" id="PS51194"/>
    </source>
</evidence>
<evidence type="ECO:0000256" key="5">
    <source>
        <dbReference type="ARBA" id="ARBA00022840"/>
    </source>
</evidence>
<keyword evidence="5" id="KW-0067">ATP-binding</keyword>
<evidence type="ECO:0000256" key="6">
    <source>
        <dbReference type="PROSITE-ProRule" id="PRU00657"/>
    </source>
</evidence>
<keyword evidence="2" id="KW-0547">Nucleotide-binding</keyword>
<dbReference type="STRING" id="181874.A0A409VWK7"/>
<feature type="domain" description="Dicer dsRNA-binding fold" evidence="11">
    <location>
        <begin position="596"/>
        <end position="706"/>
    </location>
</feature>
<dbReference type="Gene3D" id="1.10.1520.10">
    <property type="entry name" value="Ribonuclease III domain"/>
    <property type="match status" value="2"/>
</dbReference>
<dbReference type="PROSITE" id="PS00517">
    <property type="entry name" value="RNASE_3_1"/>
    <property type="match status" value="1"/>
</dbReference>
<dbReference type="GO" id="GO:0004386">
    <property type="term" value="F:helicase activity"/>
    <property type="evidence" value="ECO:0007669"/>
    <property type="project" value="UniProtKB-KW"/>
</dbReference>
<dbReference type="InterPro" id="IPR001650">
    <property type="entry name" value="Helicase_C-like"/>
</dbReference>
<dbReference type="PROSITE" id="PS51327">
    <property type="entry name" value="DICER_DSRBF"/>
    <property type="match status" value="1"/>
</dbReference>
<dbReference type="PANTHER" id="PTHR14950:SF37">
    <property type="entry name" value="ENDORIBONUCLEASE DICER"/>
    <property type="match status" value="1"/>
</dbReference>
<dbReference type="CDD" id="cd18034">
    <property type="entry name" value="DEXHc_dicer"/>
    <property type="match status" value="1"/>
</dbReference>
<keyword evidence="13" id="KW-1185">Reference proteome</keyword>
<comment type="caution">
    <text evidence="12">The sequence shown here is derived from an EMBL/GenBank/DDBJ whole genome shotgun (WGS) entry which is preliminary data.</text>
</comment>
<gene>
    <name evidence="12" type="ORF">CVT24_000683</name>
</gene>
<dbReference type="PROSITE" id="PS50142">
    <property type="entry name" value="RNASE_3_2"/>
    <property type="match status" value="2"/>
</dbReference>
<dbReference type="Proteomes" id="UP000284842">
    <property type="component" value="Unassembled WGS sequence"/>
</dbReference>
<feature type="region of interest" description="Disordered" evidence="7">
    <location>
        <begin position="1622"/>
        <end position="1644"/>
    </location>
</feature>
<dbReference type="GO" id="GO:0004525">
    <property type="term" value="F:ribonuclease III activity"/>
    <property type="evidence" value="ECO:0007669"/>
    <property type="project" value="InterPro"/>
</dbReference>
<dbReference type="InterPro" id="IPR000999">
    <property type="entry name" value="RNase_III_dom"/>
</dbReference>
<dbReference type="GO" id="GO:0003723">
    <property type="term" value="F:RNA binding"/>
    <property type="evidence" value="ECO:0007669"/>
    <property type="project" value="UniProtKB-UniRule"/>
</dbReference>
<dbReference type="Gene3D" id="3.40.50.300">
    <property type="entry name" value="P-loop containing nucleotide triphosphate hydrolases"/>
    <property type="match status" value="2"/>
</dbReference>
<keyword evidence="6" id="KW-0694">RNA-binding</keyword>
<comment type="similarity">
    <text evidence="6">Belongs to the helicase family. Dicer subfamily.</text>
</comment>
<proteinExistence type="inferred from homology"/>
<dbReference type="Pfam" id="PF03368">
    <property type="entry name" value="Dicer_dimer"/>
    <property type="match status" value="1"/>
</dbReference>
<feature type="domain" description="RNase III" evidence="8">
    <location>
        <begin position="1011"/>
        <end position="1248"/>
    </location>
</feature>
<dbReference type="Pfam" id="PF00636">
    <property type="entry name" value="Ribonuclease_3"/>
    <property type="match status" value="2"/>
</dbReference>
<dbReference type="PROSITE" id="PS51194">
    <property type="entry name" value="HELICASE_CTER"/>
    <property type="match status" value="1"/>
</dbReference>
<accession>A0A409VWK7</accession>
<dbReference type="Pfam" id="PF00270">
    <property type="entry name" value="DEAD"/>
    <property type="match status" value="1"/>
</dbReference>
<dbReference type="GO" id="GO:0005737">
    <property type="term" value="C:cytoplasm"/>
    <property type="evidence" value="ECO:0007669"/>
    <property type="project" value="TreeGrafter"/>
</dbReference>
<dbReference type="CDD" id="cd00593">
    <property type="entry name" value="RIBOc"/>
    <property type="match status" value="2"/>
</dbReference>
<dbReference type="EMBL" id="NHTK01005947">
    <property type="protein sequence ID" value="PPQ70610.1"/>
    <property type="molecule type" value="Genomic_DNA"/>
</dbReference>
<dbReference type="Pfam" id="PF00271">
    <property type="entry name" value="Helicase_C"/>
    <property type="match status" value="1"/>
</dbReference>
<evidence type="ECO:0000313" key="12">
    <source>
        <dbReference type="EMBL" id="PPQ70610.1"/>
    </source>
</evidence>
<sequence>MPAPRRTKNDEGTTSPRTLEMPTTRGYQQEMLEESLKRNIIIALDTGSGKTLIAVLRIKHELEREATKLTWFFAPTVALCQQQKNVIQSYLPVSVGLVTGANEPGQWKNPMLWKAVLTTHRVVISTPQILLDALTHGYVNMGRDISLLIFDEAHHALDKHPYNAIMSNFYFKLPKKSDALGSPIFRPMVLGLTASPIYGGNVANAFRTIEGNLDCIIRTPHHTQQELAQYVHRPIFRHVMYKPPDSSNFSTNLASLESIIATLDISNDPYVKSLRERLAKTTVGSTDYQRIDQRLSKVIRNEDSFTHRGLRDFARAAVDICNDVGAWAADWFVWTVLEKARMAANPFNNMMRSWRNSEKAYLSSVLGTVSANLVSYNEDDIAEDCTDKLKALVDTLLMEKAETESLSERYSCIVFVQRRDVVLALAEVLRHHPASKGVFSIGTLLGSSDSMHRHSMMDITRNMVRDPHEQTLAEFREGEKNLIISTSVAEEGIDIQACCSVIRWDPPPNMASWAQSRGRARKQRSTFTLMFESGGTQHDAVEKWEKLEQEMVRLYRDPSRELGILVSSDLSTDDVVDEPLEFEIPSTGAKLTLDSAIPHLAHFCAVIPVRDGMDSKPYFQRDPPEFPDGWHELDNRQDIVYSGPFGSTVTLPRMLPLENRVFTVPRIYGSVMSAHRHAAFAAYLELYKEGLLNSHLLPISSMLEPELEDEVKAMLADVERRAGLAKVSLSIDPWLPTGGEEVVEETWYCSLLRIVDIEGGHDVLPPLKMYTRVELPVLSEDECPILYQHDFPATRAVIEPTSETLAASSPDIAQARLFTRTIFWAMNGSRMKWDKDDFAYLFYPLEGEDQTWQERRAWLECYQVDHDMVHMREKHLNVQVRADVFGEVFKYPEDITYVQRQIGSGKLYKFVSWRTEPLTEDEEEFVKTMYRNARYEVEITYPLIVAKALPPRTNLLVPLVSDQSKDRRKRGEDDMEVDADASKEPELHYFVPSRSGITLVSANEGQYAYILPSILRALSMKLSAARLKKDVFKDSPISSIPLSTLQVAITAPVSQERENYQRMETLGDGVLKFAVGLQLLASHPTWHEGYLTKQKDHTVSNVKLAKEDMKKGIYRYVIMDIMLGKKWKPRYVNTQEIIPNDTLGAEDGNKDIKASSPPAEAVQSLSATDDPIIPDDVGSSSNPITIDLDEPMDVVPAVTAPAPETNEPQDKPKKKKKKKKGTKNQQLSTKVLADVMESIIGAAVLSGGLPLAYECCKFFDLGIRWEPFPDRILSILSRIDASTMEHELEVPPQLQYVEQMIGYTFKRKLLLVEALTHASYQYDGYHTPSYERMEFLGDSVLDLIVTQYLYHAPGKRYSPGHMHLRKSAVVNRHFLAYVCFMTRTKAIGVIPVPAPPDPNSFSQEDASRRYGPNARIEIELQEEEKDVCLWQCLLQSSHTVLDDQYTTRLRFNKLEAELTEAVNTGDVFPWAALTKLQAAKFFSDIIESIIGAVFLDSEGDMETTTALVWRLGIMPMLERIVVDNVDILHPISRLALWADSRGVDVQYEVDSTSVPGRVSCVVFVDGKEEVRVEGAWKGKVSVDEVKFEAAEVAIKNFKLRDGNLNTAFAMVPKSERKKLRKLKREARMTVQQQTENRQDAEKTD</sequence>
<evidence type="ECO:0000256" key="4">
    <source>
        <dbReference type="ARBA" id="ARBA00022806"/>
    </source>
</evidence>
<dbReference type="InterPro" id="IPR011545">
    <property type="entry name" value="DEAD/DEAH_box_helicase_dom"/>
</dbReference>
<dbReference type="PANTHER" id="PTHR14950">
    <property type="entry name" value="DICER-RELATED"/>
    <property type="match status" value="1"/>
</dbReference>
<protein>
    <recommendedName>
        <fullName evidence="14">P-loop containing nucleoside triphosphate hydrolase protein</fullName>
    </recommendedName>
</protein>
<dbReference type="SUPFAM" id="SSF52540">
    <property type="entry name" value="P-loop containing nucleoside triphosphate hydrolases"/>
    <property type="match status" value="1"/>
</dbReference>
<evidence type="ECO:0008006" key="14">
    <source>
        <dbReference type="Google" id="ProtNLM"/>
    </source>
</evidence>
<dbReference type="SMART" id="SM00487">
    <property type="entry name" value="DEXDc"/>
    <property type="match status" value="1"/>
</dbReference>
<evidence type="ECO:0000259" key="11">
    <source>
        <dbReference type="PROSITE" id="PS51327"/>
    </source>
</evidence>
<feature type="compositionally biased region" description="Basic residues" evidence="7">
    <location>
        <begin position="1212"/>
        <end position="1222"/>
    </location>
</feature>
<feature type="domain" description="Helicase ATP-binding" evidence="9">
    <location>
        <begin position="31"/>
        <end position="214"/>
    </location>
</feature>
<name>A0A409VWK7_9AGAR</name>
<dbReference type="GO" id="GO:0005524">
    <property type="term" value="F:ATP binding"/>
    <property type="evidence" value="ECO:0007669"/>
    <property type="project" value="UniProtKB-KW"/>
</dbReference>
<dbReference type="InterPro" id="IPR014001">
    <property type="entry name" value="Helicase_ATP-bd"/>
</dbReference>
<dbReference type="Gene3D" id="3.30.160.380">
    <property type="entry name" value="Dicer dimerisation domain"/>
    <property type="match status" value="1"/>
</dbReference>
<dbReference type="GO" id="GO:0030422">
    <property type="term" value="P:siRNA processing"/>
    <property type="evidence" value="ECO:0007669"/>
    <property type="project" value="TreeGrafter"/>
</dbReference>
<evidence type="ECO:0000256" key="1">
    <source>
        <dbReference type="ARBA" id="ARBA00022737"/>
    </source>
</evidence>
<feature type="region of interest" description="Disordered" evidence="7">
    <location>
        <begin position="1141"/>
        <end position="1226"/>
    </location>
</feature>
<evidence type="ECO:0000256" key="2">
    <source>
        <dbReference type="ARBA" id="ARBA00022741"/>
    </source>
</evidence>
<dbReference type="SMART" id="SM00535">
    <property type="entry name" value="RIBOc"/>
    <property type="match status" value="2"/>
</dbReference>
<dbReference type="PROSITE" id="PS51192">
    <property type="entry name" value="HELICASE_ATP_BIND_1"/>
    <property type="match status" value="1"/>
</dbReference>
<keyword evidence="3" id="KW-0378">Hydrolase</keyword>
<dbReference type="SMART" id="SM00490">
    <property type="entry name" value="HELICc"/>
    <property type="match status" value="1"/>
</dbReference>
<dbReference type="SUPFAM" id="SSF69065">
    <property type="entry name" value="RNase III domain-like"/>
    <property type="match status" value="2"/>
</dbReference>
<keyword evidence="4" id="KW-0347">Helicase</keyword>
<dbReference type="GO" id="GO:0005634">
    <property type="term" value="C:nucleus"/>
    <property type="evidence" value="ECO:0007669"/>
    <property type="project" value="TreeGrafter"/>
</dbReference>
<dbReference type="InParanoid" id="A0A409VWK7"/>